<dbReference type="InterPro" id="IPR055312">
    <property type="entry name" value="FBL15-like"/>
</dbReference>
<dbReference type="InterPro" id="IPR032675">
    <property type="entry name" value="LRR_dom_sf"/>
</dbReference>
<reference evidence="1 2" key="1">
    <citation type="submission" date="2024-02" db="EMBL/GenBank/DDBJ databases">
        <title>High-quality chromosome-scale genome assembly of Pensacola bahiagrass (Paspalum notatum Flugge var. saurae).</title>
        <authorList>
            <person name="Vega J.M."/>
            <person name="Podio M."/>
            <person name="Orjuela J."/>
            <person name="Siena L.A."/>
            <person name="Pessino S.C."/>
            <person name="Combes M.C."/>
            <person name="Mariac C."/>
            <person name="Albertini E."/>
            <person name="Pupilli F."/>
            <person name="Ortiz J.P.A."/>
            <person name="Leblanc O."/>
        </authorList>
    </citation>
    <scope>NUCLEOTIDE SEQUENCE [LARGE SCALE GENOMIC DNA]</scope>
    <source>
        <strain evidence="1">R1</strain>
        <tissue evidence="1">Leaf</tissue>
    </source>
</reference>
<name>A0AAQ3PUS3_PASNO</name>
<dbReference type="SUPFAM" id="SSF81383">
    <property type="entry name" value="F-box domain"/>
    <property type="match status" value="1"/>
</dbReference>
<dbReference type="SUPFAM" id="SSF52047">
    <property type="entry name" value="RNI-like"/>
    <property type="match status" value="1"/>
</dbReference>
<sequence length="455" mass="51779">MDAAAAAGVDRISELPDDLLHVILGFLHDATAASRTAVLSRRWRRVWIHAQGLSFSETQVRCPYYGPCRLAGFMDWALAQRAAADLGSLAIDMKRTACTSPERVNEWIRYAMRHVVGSFSLRIPFVRIPYDDRFGIARPQPPIQLPGHGRATSIRMHLSHCKLQFPVAVAAKFEALTELSISKASFDEGEAALGRGCTLGDFVSSSCCPRLRKLEIISPRGMPQLVLRAEALEELLLSSREAIRTLDVTAPKLRVLRLQLCVQDQWRRNYVSYNTTIDVARVRAPALEEIGVYSSPYRRRPTLDICDLTSVRRLSDLHLDMHEQYCHRTDVALWLLENCPNVEYISVSLHHWVPYPFDGITTTTSMLIDLGLERLDNATPFARLTSIDLEACIFPRRHLVMSVSSFLMRCPRLRLLCIHLIDENPDGNRWRECICDDFDSGRSHKNLYLQYLEEF</sequence>
<keyword evidence="2" id="KW-1185">Reference proteome</keyword>
<organism evidence="1 2">
    <name type="scientific">Paspalum notatum var. saurae</name>
    <dbReference type="NCBI Taxonomy" id="547442"/>
    <lineage>
        <taxon>Eukaryota</taxon>
        <taxon>Viridiplantae</taxon>
        <taxon>Streptophyta</taxon>
        <taxon>Embryophyta</taxon>
        <taxon>Tracheophyta</taxon>
        <taxon>Spermatophyta</taxon>
        <taxon>Magnoliopsida</taxon>
        <taxon>Liliopsida</taxon>
        <taxon>Poales</taxon>
        <taxon>Poaceae</taxon>
        <taxon>PACMAD clade</taxon>
        <taxon>Panicoideae</taxon>
        <taxon>Andropogonodae</taxon>
        <taxon>Paspaleae</taxon>
        <taxon>Paspalinae</taxon>
        <taxon>Paspalum</taxon>
    </lineage>
</organism>
<evidence type="ECO:0000313" key="2">
    <source>
        <dbReference type="Proteomes" id="UP001341281"/>
    </source>
</evidence>
<proteinExistence type="predicted"/>
<dbReference type="Gene3D" id="3.80.10.10">
    <property type="entry name" value="Ribonuclease Inhibitor"/>
    <property type="match status" value="1"/>
</dbReference>
<accession>A0AAQ3PUS3</accession>
<gene>
    <name evidence="1" type="ORF">U9M48_006620</name>
</gene>
<dbReference type="Proteomes" id="UP001341281">
    <property type="component" value="Chromosome 02"/>
</dbReference>
<evidence type="ECO:0000313" key="1">
    <source>
        <dbReference type="EMBL" id="WVZ56034.1"/>
    </source>
</evidence>
<dbReference type="PANTHER" id="PTHR34709:SF79">
    <property type="entry name" value="F-BOX DOMAIN-CONTAINING PROTEIN"/>
    <property type="match status" value="1"/>
</dbReference>
<dbReference type="PANTHER" id="PTHR34709">
    <property type="entry name" value="OS10G0396666 PROTEIN"/>
    <property type="match status" value="1"/>
</dbReference>
<evidence type="ECO:0008006" key="3">
    <source>
        <dbReference type="Google" id="ProtNLM"/>
    </source>
</evidence>
<dbReference type="EMBL" id="CP144746">
    <property type="protein sequence ID" value="WVZ56034.1"/>
    <property type="molecule type" value="Genomic_DNA"/>
</dbReference>
<protein>
    <recommendedName>
        <fullName evidence="3">F-box domain-containing protein</fullName>
    </recommendedName>
</protein>
<dbReference type="AlphaFoldDB" id="A0AAQ3PUS3"/>
<dbReference type="InterPro" id="IPR036047">
    <property type="entry name" value="F-box-like_dom_sf"/>
</dbReference>